<dbReference type="GO" id="GO:0051879">
    <property type="term" value="F:Hsp90 protein binding"/>
    <property type="evidence" value="ECO:0007669"/>
    <property type="project" value="TreeGrafter"/>
</dbReference>
<dbReference type="Proteomes" id="UP000014760">
    <property type="component" value="Unassembled WGS sequence"/>
</dbReference>
<evidence type="ECO:0000313" key="3">
    <source>
        <dbReference type="EnsemblMetazoa" id="CapteP169980"/>
    </source>
</evidence>
<dbReference type="EnsemblMetazoa" id="CapteT169980">
    <property type="protein sequence ID" value="CapteP169980"/>
    <property type="gene ID" value="CapteG169980"/>
</dbReference>
<reference evidence="2 4" key="2">
    <citation type="journal article" date="2013" name="Nature">
        <title>Insights into bilaterian evolution from three spiralian genomes.</title>
        <authorList>
            <person name="Simakov O."/>
            <person name="Marletaz F."/>
            <person name="Cho S.J."/>
            <person name="Edsinger-Gonzales E."/>
            <person name="Havlak P."/>
            <person name="Hellsten U."/>
            <person name="Kuo D.H."/>
            <person name="Larsson T."/>
            <person name="Lv J."/>
            <person name="Arendt D."/>
            <person name="Savage R."/>
            <person name="Osoegawa K."/>
            <person name="de Jong P."/>
            <person name="Grimwood J."/>
            <person name="Chapman J.A."/>
            <person name="Shapiro H."/>
            <person name="Aerts A."/>
            <person name="Otillar R.P."/>
            <person name="Terry A.Y."/>
            <person name="Boore J.L."/>
            <person name="Grigoriev I.V."/>
            <person name="Lindberg D.R."/>
            <person name="Seaver E.C."/>
            <person name="Weisblat D.A."/>
            <person name="Putnam N.H."/>
            <person name="Rokhsar D.S."/>
        </authorList>
    </citation>
    <scope>NUCLEOTIDE SEQUENCE</scope>
    <source>
        <strain evidence="2 4">I ESC-2004</strain>
    </source>
</reference>
<dbReference type="FunCoup" id="R7V706">
    <property type="interactions" value="630"/>
</dbReference>
<dbReference type="EMBL" id="AMQN01004920">
    <property type="status" value="NOT_ANNOTATED_CDS"/>
    <property type="molecule type" value="Genomic_DNA"/>
</dbReference>
<dbReference type="STRING" id="283909.R7V706"/>
<dbReference type="PANTHER" id="PTHR21207:SF2">
    <property type="entry name" value="PARKIN COREGULATED GENE PROTEIN"/>
    <property type="match status" value="1"/>
</dbReference>
<dbReference type="HOGENOM" id="CLU_073223_1_1_1"/>
<dbReference type="OrthoDB" id="5954824at2759"/>
<reference evidence="4" key="1">
    <citation type="submission" date="2012-12" db="EMBL/GenBank/DDBJ databases">
        <authorList>
            <person name="Hellsten U."/>
            <person name="Grimwood J."/>
            <person name="Chapman J.A."/>
            <person name="Shapiro H."/>
            <person name="Aerts A."/>
            <person name="Otillar R.P."/>
            <person name="Terry A.Y."/>
            <person name="Boore J.L."/>
            <person name="Simakov O."/>
            <person name="Marletaz F."/>
            <person name="Cho S.-J."/>
            <person name="Edsinger-Gonzales E."/>
            <person name="Havlak P."/>
            <person name="Kuo D.-H."/>
            <person name="Larsson T."/>
            <person name="Lv J."/>
            <person name="Arendt D."/>
            <person name="Savage R."/>
            <person name="Osoegawa K."/>
            <person name="de Jong P."/>
            <person name="Lindberg D.R."/>
            <person name="Seaver E.C."/>
            <person name="Weisblat D.A."/>
            <person name="Putnam N.H."/>
            <person name="Grigoriev I.V."/>
            <person name="Rokhsar D.S."/>
        </authorList>
    </citation>
    <scope>NUCLEOTIDE SEQUENCE</scope>
    <source>
        <strain evidence="4">I ESC-2004</strain>
    </source>
</reference>
<dbReference type="GO" id="GO:0030544">
    <property type="term" value="F:Hsp70 protein binding"/>
    <property type="evidence" value="ECO:0007669"/>
    <property type="project" value="TreeGrafter"/>
</dbReference>
<evidence type="ECO:0000256" key="1">
    <source>
        <dbReference type="SAM" id="MobiDB-lite"/>
    </source>
</evidence>
<dbReference type="OMA" id="IGDRIDY"/>
<evidence type="ECO:0008006" key="5">
    <source>
        <dbReference type="Google" id="ProtNLM"/>
    </source>
</evidence>
<evidence type="ECO:0000313" key="2">
    <source>
        <dbReference type="EMBL" id="ELU14217.1"/>
    </source>
</evidence>
<keyword evidence="4" id="KW-1185">Reference proteome</keyword>
<sequence length="211" mass="23926">MSKKRNPMTSREGAFTERKNVSPTKFRASYQRSDLPVAVDSNVSGVKLRWKVQIESLDYNHYLPIFFDGLRETSEPFATIADQGVHDLLNHGEEKVAQVVPQLIIPIKSALETRNRKIMCRTLRAVQHLVLASSLAGEALVPYYRQILPVMNVFKNRNSNTGDAIDYSQQKGENLGDLIEDTLQILEQHGGEDAFINIKYMVPTYESVIFN</sequence>
<proteinExistence type="predicted"/>
<feature type="region of interest" description="Disordered" evidence="1">
    <location>
        <begin position="1"/>
        <end position="20"/>
    </location>
</feature>
<organism evidence="2">
    <name type="scientific">Capitella teleta</name>
    <name type="common">Polychaete worm</name>
    <dbReference type="NCBI Taxonomy" id="283909"/>
    <lineage>
        <taxon>Eukaryota</taxon>
        <taxon>Metazoa</taxon>
        <taxon>Spiralia</taxon>
        <taxon>Lophotrochozoa</taxon>
        <taxon>Annelida</taxon>
        <taxon>Polychaeta</taxon>
        <taxon>Sedentaria</taxon>
        <taxon>Scolecida</taxon>
        <taxon>Capitellidae</taxon>
        <taxon>Capitella</taxon>
    </lineage>
</organism>
<evidence type="ECO:0000313" key="4">
    <source>
        <dbReference type="Proteomes" id="UP000014760"/>
    </source>
</evidence>
<name>R7V706_CAPTE</name>
<dbReference type="Pfam" id="PF10274">
    <property type="entry name" value="ParcG"/>
    <property type="match status" value="1"/>
</dbReference>
<dbReference type="PANTHER" id="PTHR21207">
    <property type="entry name" value="PARKIN COREGULATED GENE PROTEIN PARK2 COREGULATED"/>
    <property type="match status" value="1"/>
</dbReference>
<protein>
    <recommendedName>
        <fullName evidence="5">Parkin coregulated protein</fullName>
    </recommendedName>
</protein>
<dbReference type="EMBL" id="KB294684">
    <property type="protein sequence ID" value="ELU14217.1"/>
    <property type="molecule type" value="Genomic_DNA"/>
</dbReference>
<reference evidence="3" key="3">
    <citation type="submission" date="2015-06" db="UniProtKB">
        <authorList>
            <consortium name="EnsemblMetazoa"/>
        </authorList>
    </citation>
    <scope>IDENTIFICATION</scope>
</reference>
<dbReference type="AlphaFoldDB" id="R7V706"/>
<accession>R7V706</accession>
<dbReference type="InterPro" id="IPR019399">
    <property type="entry name" value="Parkin_co-regulated_protein"/>
</dbReference>
<gene>
    <name evidence="2" type="ORF">CAPTEDRAFT_169980</name>
</gene>